<gene>
    <name evidence="2" type="ORF">CVT24_002087</name>
</gene>
<dbReference type="AlphaFoldDB" id="A0A409YI69"/>
<evidence type="ECO:0000313" key="3">
    <source>
        <dbReference type="Proteomes" id="UP000284842"/>
    </source>
</evidence>
<proteinExistence type="predicted"/>
<evidence type="ECO:0000259" key="1">
    <source>
        <dbReference type="Pfam" id="PF00646"/>
    </source>
</evidence>
<organism evidence="2 3">
    <name type="scientific">Panaeolus cyanescens</name>
    <dbReference type="NCBI Taxonomy" id="181874"/>
    <lineage>
        <taxon>Eukaryota</taxon>
        <taxon>Fungi</taxon>
        <taxon>Dikarya</taxon>
        <taxon>Basidiomycota</taxon>
        <taxon>Agaricomycotina</taxon>
        <taxon>Agaricomycetes</taxon>
        <taxon>Agaricomycetidae</taxon>
        <taxon>Agaricales</taxon>
        <taxon>Agaricineae</taxon>
        <taxon>Galeropsidaceae</taxon>
        <taxon>Panaeolus</taxon>
    </lineage>
</organism>
<evidence type="ECO:0000313" key="2">
    <source>
        <dbReference type="EMBL" id="PPR02721.1"/>
    </source>
</evidence>
<comment type="caution">
    <text evidence="2">The sequence shown here is derived from an EMBL/GenBank/DDBJ whole genome shotgun (WGS) entry which is preliminary data.</text>
</comment>
<keyword evidence="3" id="KW-1185">Reference proteome</keyword>
<name>A0A409YI69_9AGAR</name>
<dbReference type="OrthoDB" id="2788229at2759"/>
<sequence>MNQHKYLPFDLIEEVFSHIPQSDVATISACSQTSKSFRVEMQKRLFEFVKLDLSLICYKGASTDPGPVRFTLGDISGDNRAQQLLWALTTNPDLASYVHIFRMTPTLRPPSAPDLALFPHKPTILDILPLLSKVKFFFFNAKLHASLPDYSLFSPRLRTAIRELLLRNRNSLLSVSITAARIFPPKVLTHLPKLKSLSIISLSKQRVPVTEPLTRPPRQIRPEYLRIQSFCLHDYQTLSNLVELLQADVSNGTSALVSFSHLATLRLESPDASRETIKSLINATYPEILSELSITAPHEAITRYNMHPWTHLNVEYQEAPDFDLSRLSNLTNLVISGDLVGVPVQSPDHASTIVHSHCSWIGAILSTLSCPSPNTVSRLSLKVQLHLFRVFTVEDIPELPLAPVIDVITEKRRNGAINAACVEFMVVELDDNDEKADIGSDHEQWKTEVNKLLKQHEAVRSSESFIEFKTVFM</sequence>
<accession>A0A409YI69</accession>
<dbReference type="Pfam" id="PF00646">
    <property type="entry name" value="F-box"/>
    <property type="match status" value="1"/>
</dbReference>
<dbReference type="CDD" id="cd09917">
    <property type="entry name" value="F-box_SF"/>
    <property type="match status" value="1"/>
</dbReference>
<dbReference type="Proteomes" id="UP000284842">
    <property type="component" value="Unassembled WGS sequence"/>
</dbReference>
<protein>
    <recommendedName>
        <fullName evidence="1">F-box domain-containing protein</fullName>
    </recommendedName>
</protein>
<reference evidence="2 3" key="1">
    <citation type="journal article" date="2018" name="Evol. Lett.">
        <title>Horizontal gene cluster transfer increased hallucinogenic mushroom diversity.</title>
        <authorList>
            <person name="Reynolds H.T."/>
            <person name="Vijayakumar V."/>
            <person name="Gluck-Thaler E."/>
            <person name="Korotkin H.B."/>
            <person name="Matheny P.B."/>
            <person name="Slot J.C."/>
        </authorList>
    </citation>
    <scope>NUCLEOTIDE SEQUENCE [LARGE SCALE GENOMIC DNA]</scope>
    <source>
        <strain evidence="2 3">2629</strain>
    </source>
</reference>
<dbReference type="InterPro" id="IPR001810">
    <property type="entry name" value="F-box_dom"/>
</dbReference>
<dbReference type="InParanoid" id="A0A409YI69"/>
<feature type="domain" description="F-box" evidence="1">
    <location>
        <begin position="7"/>
        <end position="38"/>
    </location>
</feature>
<dbReference type="EMBL" id="NHTK01001151">
    <property type="protein sequence ID" value="PPR02721.1"/>
    <property type="molecule type" value="Genomic_DNA"/>
</dbReference>